<dbReference type="Gene3D" id="3.30.1860.10">
    <property type="entry name" value="uncharacterized conserved protein from methanopyrus kandleri domain like"/>
    <property type="match status" value="1"/>
</dbReference>
<dbReference type="STRING" id="355548.SAMN04487945_1758"/>
<dbReference type="Proteomes" id="UP000198518">
    <property type="component" value="Unassembled WGS sequence"/>
</dbReference>
<name>A0A1I0PKP5_9EURY</name>
<dbReference type="RefSeq" id="WP_089668935.1">
    <property type="nucleotide sequence ID" value="NZ_FOJA01000001.1"/>
</dbReference>
<evidence type="ECO:0008006" key="3">
    <source>
        <dbReference type="Google" id="ProtNLM"/>
    </source>
</evidence>
<proteinExistence type="predicted"/>
<gene>
    <name evidence="1" type="ORF">SAMN04487945_1758</name>
</gene>
<protein>
    <recommendedName>
        <fullName evidence="3">DUF424 domain-containing protein</fullName>
    </recommendedName>
</protein>
<organism evidence="1 2">
    <name type="scientific">Halobacterium jilantaiense</name>
    <dbReference type="NCBI Taxonomy" id="355548"/>
    <lineage>
        <taxon>Archaea</taxon>
        <taxon>Methanobacteriati</taxon>
        <taxon>Methanobacteriota</taxon>
        <taxon>Stenosarchaea group</taxon>
        <taxon>Halobacteria</taxon>
        <taxon>Halobacteriales</taxon>
        <taxon>Halobacteriaceae</taxon>
        <taxon>Halobacterium</taxon>
    </lineage>
</organism>
<accession>A0A1I0PKP5</accession>
<keyword evidence="2" id="KW-1185">Reference proteome</keyword>
<sequence length="96" mass="10391">MILSERETERGLLVAVCDPDVLGETYDNGDVEFTVNEEFYGGEEASPEAVRESLASAKVANLVGEEVVDLAVEAGFVDEGNVLDLGETLHAQFMRL</sequence>
<dbReference type="Pfam" id="PF04242">
    <property type="entry name" value="DUF424"/>
    <property type="match status" value="1"/>
</dbReference>
<evidence type="ECO:0000313" key="1">
    <source>
        <dbReference type="EMBL" id="SEW14815.1"/>
    </source>
</evidence>
<evidence type="ECO:0000313" key="2">
    <source>
        <dbReference type="Proteomes" id="UP000198518"/>
    </source>
</evidence>
<dbReference type="OrthoDB" id="18015at2157"/>
<dbReference type="EMBL" id="FOJA01000001">
    <property type="protein sequence ID" value="SEW14815.1"/>
    <property type="molecule type" value="Genomic_DNA"/>
</dbReference>
<reference evidence="1 2" key="1">
    <citation type="submission" date="2016-10" db="EMBL/GenBank/DDBJ databases">
        <authorList>
            <person name="de Groot N.N."/>
        </authorList>
    </citation>
    <scope>NUCLEOTIDE SEQUENCE [LARGE SCALE GENOMIC DNA]</scope>
    <source>
        <strain evidence="1 2">CGMCC 1.5337</strain>
    </source>
</reference>
<dbReference type="AlphaFoldDB" id="A0A1I0PKP5"/>
<dbReference type="InterPro" id="IPR007355">
    <property type="entry name" value="DUF424"/>
</dbReference>